<evidence type="ECO:0000313" key="1">
    <source>
        <dbReference type="EMBL" id="RMZ99315.1"/>
    </source>
</evidence>
<keyword evidence="2" id="KW-1185">Reference proteome</keyword>
<accession>A0A3M7PJL2</accession>
<gene>
    <name evidence="1" type="ORF">BpHYR1_026602</name>
</gene>
<name>A0A3M7PJL2_BRAPC</name>
<protein>
    <recommendedName>
        <fullName evidence="3">KRAB-A domain-containing 2-like</fullName>
    </recommendedName>
</protein>
<evidence type="ECO:0008006" key="3">
    <source>
        <dbReference type="Google" id="ProtNLM"/>
    </source>
</evidence>
<dbReference type="Proteomes" id="UP000276133">
    <property type="component" value="Unassembled WGS sequence"/>
</dbReference>
<reference evidence="1 2" key="1">
    <citation type="journal article" date="2018" name="Sci. Rep.">
        <title>Genomic signatures of local adaptation to the degree of environmental predictability in rotifers.</title>
        <authorList>
            <person name="Franch-Gras L."/>
            <person name="Hahn C."/>
            <person name="Garcia-Roger E.M."/>
            <person name="Carmona M.J."/>
            <person name="Serra M."/>
            <person name="Gomez A."/>
        </authorList>
    </citation>
    <scope>NUCLEOTIDE SEQUENCE [LARGE SCALE GENOMIC DNA]</scope>
    <source>
        <strain evidence="1">HYR1</strain>
    </source>
</reference>
<comment type="caution">
    <text evidence="1">The sequence shown here is derived from an EMBL/GenBank/DDBJ whole genome shotgun (WGS) entry which is preliminary data.</text>
</comment>
<dbReference type="EMBL" id="REGN01010280">
    <property type="protein sequence ID" value="RMZ99315.1"/>
    <property type="molecule type" value="Genomic_DNA"/>
</dbReference>
<dbReference type="AlphaFoldDB" id="A0A3M7PJL2"/>
<organism evidence="1 2">
    <name type="scientific">Brachionus plicatilis</name>
    <name type="common">Marine rotifer</name>
    <name type="synonym">Brachionus muelleri</name>
    <dbReference type="NCBI Taxonomy" id="10195"/>
    <lineage>
        <taxon>Eukaryota</taxon>
        <taxon>Metazoa</taxon>
        <taxon>Spiralia</taxon>
        <taxon>Gnathifera</taxon>
        <taxon>Rotifera</taxon>
        <taxon>Eurotatoria</taxon>
        <taxon>Monogononta</taxon>
        <taxon>Pseudotrocha</taxon>
        <taxon>Ploima</taxon>
        <taxon>Brachionidae</taxon>
        <taxon>Brachionus</taxon>
    </lineage>
</organism>
<proteinExistence type="predicted"/>
<evidence type="ECO:0000313" key="2">
    <source>
        <dbReference type="Proteomes" id="UP000276133"/>
    </source>
</evidence>
<sequence length="98" mass="11236">MNFKSKLIKNSSFFMQHTLMIRGPADLLNILTYITKINTRNMTYQLATQFESLDLSCEKSLREINSLHSICGEQEVSKCNCFGKCERNCSCKKSNLNS</sequence>